<dbReference type="InterPro" id="IPR007419">
    <property type="entry name" value="BFD-like_2Fe2S-bd_dom"/>
</dbReference>
<keyword evidence="5" id="KW-0349">Heme</keyword>
<evidence type="ECO:0000256" key="4">
    <source>
        <dbReference type="ARBA" id="ARBA00010429"/>
    </source>
</evidence>
<dbReference type="PANTHER" id="PTHR43809">
    <property type="entry name" value="NITRITE REDUCTASE (NADH) LARGE SUBUNIT"/>
    <property type="match status" value="1"/>
</dbReference>
<dbReference type="AlphaFoldDB" id="A0A0L6CKK8"/>
<keyword evidence="6" id="KW-0479">Metal-binding</keyword>
<feature type="region of interest" description="Disordered" evidence="10">
    <location>
        <begin position="322"/>
        <end position="370"/>
    </location>
</feature>
<keyword evidence="7" id="KW-0560">Oxidoreductase</keyword>
<dbReference type="EMBL" id="LAIR01000002">
    <property type="protein sequence ID" value="KNX38331.1"/>
    <property type="molecule type" value="Genomic_DNA"/>
</dbReference>
<evidence type="ECO:0000256" key="9">
    <source>
        <dbReference type="ARBA" id="ARBA00023014"/>
    </source>
</evidence>
<dbReference type="Gene3D" id="1.10.10.1100">
    <property type="entry name" value="BFD-like [2Fe-2S]-binding domain"/>
    <property type="match status" value="1"/>
</dbReference>
<comment type="similarity">
    <text evidence="4">Belongs to the nitrite and sulfite reductase 4Fe-4S domain family.</text>
</comment>
<evidence type="ECO:0000256" key="8">
    <source>
        <dbReference type="ARBA" id="ARBA00023004"/>
    </source>
</evidence>
<dbReference type="OrthoDB" id="1145at2"/>
<dbReference type="Pfam" id="PF04324">
    <property type="entry name" value="Fer2_BFD"/>
    <property type="match status" value="1"/>
</dbReference>
<feature type="compositionally biased region" description="Low complexity" evidence="10">
    <location>
        <begin position="337"/>
        <end position="370"/>
    </location>
</feature>
<keyword evidence="14" id="KW-1185">Reference proteome</keyword>
<name>A0A0L6CKK8_9MICO</name>
<dbReference type="InterPro" id="IPR023753">
    <property type="entry name" value="FAD/NAD-binding_dom"/>
</dbReference>
<feature type="domain" description="FAD/NAD(P)-binding" evidence="12">
    <location>
        <begin position="9"/>
        <end position="293"/>
    </location>
</feature>
<evidence type="ECO:0000256" key="10">
    <source>
        <dbReference type="SAM" id="MobiDB-lite"/>
    </source>
</evidence>
<evidence type="ECO:0000259" key="11">
    <source>
        <dbReference type="Pfam" id="PF04324"/>
    </source>
</evidence>
<dbReference type="RefSeq" id="WP_050670771.1">
    <property type="nucleotide sequence ID" value="NZ_LAIR01000002.1"/>
</dbReference>
<evidence type="ECO:0008006" key="15">
    <source>
        <dbReference type="Google" id="ProtNLM"/>
    </source>
</evidence>
<comment type="caution">
    <text evidence="13">The sequence shown here is derived from an EMBL/GenBank/DDBJ whole genome shotgun (WGS) entry which is preliminary data.</text>
</comment>
<sequence length="550" mass="56181">MSGGTRAHRVVLVGHGMVGARFLDDLDRLARTTDARLDVTVLGDEPYEPYNRLMLSEVIAGRADLNALTLPAPPGQVRVHRGSAAAILDRDRKLVIDEFGREHPYDTVVLATGSAARIPPIEGLHDDEHGLAGVRALRSIDDCRDLLAACSRVGHVTVLGGGLLGVEVACGLRTRDVQVTVVHLGGHVMERQLDATSAAVAGSTMADLGIDVRTGVGLQQVHRDGAGITHVTLSDGGQIETDLVVLSAGVAPRVEIASAAALSVGHGIVVGDDLRSVDDPSVAAIGDCAETPTGCPGLLAPGWEQAHRLAASLVEPTGALAEVESKPGDEQGESPYGSPGFNTGSPSGSPGSTSGSPGSTSGSPGSTSGGSVVKLKAVGLDVVALGEPLPADDHAIDGPHIVSLVDPRGRRAIRVLLQDNRIAGAVCVGSPEVAADLTVAYEHGTEVPDDPALLLVRGPAAAGVPTVQSPTAMPGSATVCRCNGVTKKEIVDAHVCGDRSIADVACRTRATTGCGGCTGVVQGLLDWMDDVNPDSTESPLTALEHQGETV</sequence>
<evidence type="ECO:0000256" key="5">
    <source>
        <dbReference type="ARBA" id="ARBA00022617"/>
    </source>
</evidence>
<dbReference type="GO" id="GO:0046872">
    <property type="term" value="F:metal ion binding"/>
    <property type="evidence" value="ECO:0007669"/>
    <property type="project" value="UniProtKB-KW"/>
</dbReference>
<keyword evidence="8" id="KW-0408">Iron</keyword>
<evidence type="ECO:0000313" key="14">
    <source>
        <dbReference type="Proteomes" id="UP000037397"/>
    </source>
</evidence>
<gene>
    <name evidence="13" type="ORF">VV01_16160</name>
</gene>
<dbReference type="PATRIC" id="fig|1631356.3.peg.3207"/>
<organism evidence="13 14">
    <name type="scientific">Luteipulveratus halotolerans</name>
    <dbReference type="NCBI Taxonomy" id="1631356"/>
    <lineage>
        <taxon>Bacteria</taxon>
        <taxon>Bacillati</taxon>
        <taxon>Actinomycetota</taxon>
        <taxon>Actinomycetes</taxon>
        <taxon>Micrococcales</taxon>
        <taxon>Dermacoccaceae</taxon>
        <taxon>Luteipulveratus</taxon>
    </lineage>
</organism>
<dbReference type="STRING" id="1631356.VV01_16160"/>
<evidence type="ECO:0000256" key="6">
    <source>
        <dbReference type="ARBA" id="ARBA00022723"/>
    </source>
</evidence>
<comment type="cofactor">
    <cofactor evidence="1">
        <name>siroheme</name>
        <dbReference type="ChEBI" id="CHEBI:60052"/>
    </cofactor>
</comment>
<evidence type="ECO:0000256" key="2">
    <source>
        <dbReference type="ARBA" id="ARBA00001966"/>
    </source>
</evidence>
<proteinExistence type="inferred from homology"/>
<evidence type="ECO:0000259" key="12">
    <source>
        <dbReference type="Pfam" id="PF07992"/>
    </source>
</evidence>
<dbReference type="Proteomes" id="UP000037397">
    <property type="component" value="Unassembled WGS sequence"/>
</dbReference>
<comment type="pathway">
    <text evidence="3">Nitrogen metabolism; nitrate reduction (assimilation).</text>
</comment>
<dbReference type="Pfam" id="PF07992">
    <property type="entry name" value="Pyr_redox_2"/>
    <property type="match status" value="1"/>
</dbReference>
<protein>
    <recommendedName>
        <fullName evidence="15">Electron transfer flavoprotein</fullName>
    </recommendedName>
</protein>
<reference evidence="14" key="1">
    <citation type="submission" date="2015-03" db="EMBL/GenBank/DDBJ databases">
        <title>Luteipulveratus halotolerans sp. nov., a novel actinobacterium (Dermacoccaceae) from Sarawak, Malaysia.</title>
        <authorList>
            <person name="Juboi H."/>
            <person name="Basik A."/>
            <person name="Shamsul S.S."/>
            <person name="Arnold P."/>
            <person name="Schmitt E.K."/>
            <person name="Sanglier J.-J."/>
            <person name="Yeo T."/>
        </authorList>
    </citation>
    <scope>NUCLEOTIDE SEQUENCE [LARGE SCALE GENOMIC DNA]</scope>
    <source>
        <strain evidence="14">C296001</strain>
    </source>
</reference>
<dbReference type="InterPro" id="IPR052034">
    <property type="entry name" value="NasD-like"/>
</dbReference>
<dbReference type="PANTHER" id="PTHR43809:SF1">
    <property type="entry name" value="NITRITE REDUCTASE (NADH) LARGE SUBUNIT"/>
    <property type="match status" value="1"/>
</dbReference>
<dbReference type="SUPFAM" id="SSF51905">
    <property type="entry name" value="FAD/NAD(P)-binding domain"/>
    <property type="match status" value="2"/>
</dbReference>
<comment type="cofactor">
    <cofactor evidence="2">
        <name>[4Fe-4S] cluster</name>
        <dbReference type="ChEBI" id="CHEBI:49883"/>
    </cofactor>
</comment>
<evidence type="ECO:0000256" key="1">
    <source>
        <dbReference type="ARBA" id="ARBA00001929"/>
    </source>
</evidence>
<dbReference type="InterPro" id="IPR036188">
    <property type="entry name" value="FAD/NAD-bd_sf"/>
</dbReference>
<evidence type="ECO:0000256" key="7">
    <source>
        <dbReference type="ARBA" id="ARBA00023002"/>
    </source>
</evidence>
<feature type="domain" description="BFD-like [2Fe-2S]-binding" evidence="11">
    <location>
        <begin position="479"/>
        <end position="526"/>
    </location>
</feature>
<dbReference type="InterPro" id="IPR041854">
    <property type="entry name" value="BFD-like_2Fe2S-bd_dom_sf"/>
</dbReference>
<dbReference type="Gene3D" id="3.50.50.60">
    <property type="entry name" value="FAD/NAD(P)-binding domain"/>
    <property type="match status" value="2"/>
</dbReference>
<dbReference type="GO" id="GO:0016491">
    <property type="term" value="F:oxidoreductase activity"/>
    <property type="evidence" value="ECO:0007669"/>
    <property type="project" value="UniProtKB-KW"/>
</dbReference>
<keyword evidence="9" id="KW-0411">Iron-sulfur</keyword>
<evidence type="ECO:0000256" key="3">
    <source>
        <dbReference type="ARBA" id="ARBA00005096"/>
    </source>
</evidence>
<evidence type="ECO:0000313" key="13">
    <source>
        <dbReference type="EMBL" id="KNX38331.1"/>
    </source>
</evidence>
<dbReference type="GO" id="GO:0051536">
    <property type="term" value="F:iron-sulfur cluster binding"/>
    <property type="evidence" value="ECO:0007669"/>
    <property type="project" value="UniProtKB-KW"/>
</dbReference>
<accession>A0A0L6CKK8</accession>
<dbReference type="PRINTS" id="PR00368">
    <property type="entry name" value="FADPNR"/>
</dbReference>